<proteinExistence type="predicted"/>
<reference evidence="2 3" key="1">
    <citation type="submission" date="2016-10" db="EMBL/GenBank/DDBJ databases">
        <authorList>
            <person name="de Groot N.N."/>
        </authorList>
    </citation>
    <scope>NUCLEOTIDE SEQUENCE [LARGE SCALE GENOMIC DNA]</scope>
    <source>
        <strain evidence="2 3">DSM 22220</strain>
    </source>
</reference>
<evidence type="ECO:0000313" key="3">
    <source>
        <dbReference type="Proteomes" id="UP000199344"/>
    </source>
</evidence>
<organism evidence="2 3">
    <name type="scientific">Paracoccus isoporae</name>
    <dbReference type="NCBI Taxonomy" id="591205"/>
    <lineage>
        <taxon>Bacteria</taxon>
        <taxon>Pseudomonadati</taxon>
        <taxon>Pseudomonadota</taxon>
        <taxon>Alphaproteobacteria</taxon>
        <taxon>Rhodobacterales</taxon>
        <taxon>Paracoccaceae</taxon>
        <taxon>Paracoccus</taxon>
    </lineage>
</organism>
<keyword evidence="1" id="KW-0812">Transmembrane</keyword>
<feature type="transmembrane region" description="Helical" evidence="1">
    <location>
        <begin position="73"/>
        <end position="92"/>
    </location>
</feature>
<evidence type="ECO:0000256" key="1">
    <source>
        <dbReference type="SAM" id="Phobius"/>
    </source>
</evidence>
<keyword evidence="3" id="KW-1185">Reference proteome</keyword>
<accession>A0A1G7ESW1</accession>
<keyword evidence="1" id="KW-0472">Membrane</keyword>
<sequence length="157" mass="16557">MLLALLAGLACLAAFGLVALPFILGIPFADWLIRPAFLLAPVAAACLVGVLWRRRRRAMPSRSARMTASLMMTAGLMAIYLSAGLYVSYMFATDFGPREPDPPGPLEYLGSLAPSHVLSMLPALLALSLLSLIQTAAGIWLGCWLGGRGAAGRDGTI</sequence>
<feature type="transmembrane region" description="Helical" evidence="1">
    <location>
        <begin position="35"/>
        <end position="52"/>
    </location>
</feature>
<gene>
    <name evidence="2" type="ORF">SAMN05421538_10967</name>
</gene>
<dbReference type="Proteomes" id="UP000199344">
    <property type="component" value="Unassembled WGS sequence"/>
</dbReference>
<keyword evidence="1" id="KW-1133">Transmembrane helix</keyword>
<protein>
    <submittedName>
        <fullName evidence="2">Uncharacterized protein</fullName>
    </submittedName>
</protein>
<dbReference type="EMBL" id="FNAH01000009">
    <property type="protein sequence ID" value="SDE66719.1"/>
    <property type="molecule type" value="Genomic_DNA"/>
</dbReference>
<dbReference type="AlphaFoldDB" id="A0A1G7ESW1"/>
<evidence type="ECO:0000313" key="2">
    <source>
        <dbReference type="EMBL" id="SDE66719.1"/>
    </source>
</evidence>
<dbReference type="STRING" id="591205.SAMN05421538_10967"/>
<name>A0A1G7ESW1_9RHOB</name>